<sequence length="381" mass="42199">MVHLSRVLLTAPRGLSRKTKFLDRIRVYVRGGAGGQGYVRYGGLGGDGGNVVMVAKSNKTLLKLAEDFPEKRFIAKNGADSKRLLLLGDNGEDLVVEVPTGVVLSLDNGKEIADLNADGETVVVAKGGAGGGPNNDFRSKKGETRSIRIDLKLLADVGLVGFPNAGKSTLLCSMSRAKPKVADYPFTTLRPHLGVTVFDDNRRITIADLPGLIEGAHMNIGMGHFFLKHVERTKVLLVVVDAQGFVLNRRSTFRTAFETIVLLNKELEMYKPELLDKPQVLLINKMDTECFNEKYEETLNLLKNCRESMDSIPEELQPNRLFDFKSIIPISASLGENIDTVKQTLRKIIDEENRIDKLPLQNKLNSHIDFHSKELSNTFIV</sequence>
<evidence type="ECO:0000256" key="6">
    <source>
        <dbReference type="ARBA" id="ARBA00023242"/>
    </source>
</evidence>
<dbReference type="PIRSF" id="PIRSF002401">
    <property type="entry name" value="GTP_bd_Obg/CgtA"/>
    <property type="match status" value="1"/>
</dbReference>
<comment type="subcellular location">
    <subcellularLocation>
        <location evidence="1">Nucleus</location>
        <location evidence="1">Nucleolus</location>
    </subcellularLocation>
</comment>
<reference evidence="9" key="1">
    <citation type="submission" date="2020-06" db="EMBL/GenBank/DDBJ databases">
        <title>Draft genome of Bugula neritina, a colonial animal packing powerful symbionts and potential medicines.</title>
        <authorList>
            <person name="Rayko M."/>
        </authorList>
    </citation>
    <scope>NUCLEOTIDE SEQUENCE [LARGE SCALE GENOMIC DNA]</scope>
    <source>
        <strain evidence="9">Kwan_BN1</strain>
    </source>
</reference>
<name>A0A7J7IZU6_BUGNE</name>
<evidence type="ECO:0000256" key="3">
    <source>
        <dbReference type="ARBA" id="ARBA00022517"/>
    </source>
</evidence>
<evidence type="ECO:0000259" key="8">
    <source>
        <dbReference type="PROSITE" id="PS51883"/>
    </source>
</evidence>
<dbReference type="InterPro" id="IPR045086">
    <property type="entry name" value="OBG_GTPase"/>
</dbReference>
<dbReference type="InterPro" id="IPR036726">
    <property type="entry name" value="GTP1_OBG_dom_sf"/>
</dbReference>
<evidence type="ECO:0000313" key="10">
    <source>
        <dbReference type="Proteomes" id="UP000593567"/>
    </source>
</evidence>
<dbReference type="PRINTS" id="PR00326">
    <property type="entry name" value="GTP1OBG"/>
</dbReference>
<dbReference type="Proteomes" id="UP000593567">
    <property type="component" value="Unassembled WGS sequence"/>
</dbReference>
<dbReference type="GO" id="GO:0000287">
    <property type="term" value="F:magnesium ion binding"/>
    <property type="evidence" value="ECO:0007669"/>
    <property type="project" value="InterPro"/>
</dbReference>
<dbReference type="AlphaFoldDB" id="A0A7J7IZU6"/>
<feature type="domain" description="OBG-type G" evidence="7">
    <location>
        <begin position="155"/>
        <end position="350"/>
    </location>
</feature>
<keyword evidence="10" id="KW-1185">Reference proteome</keyword>
<dbReference type="InterPro" id="IPR027417">
    <property type="entry name" value="P-loop_NTPase"/>
</dbReference>
<dbReference type="OrthoDB" id="347018at2759"/>
<keyword evidence="6" id="KW-0539">Nucleus</keyword>
<protein>
    <recommendedName>
        <fullName evidence="11">GTPBP10</fullName>
    </recommendedName>
</protein>
<organism evidence="9 10">
    <name type="scientific">Bugula neritina</name>
    <name type="common">Brown bryozoan</name>
    <name type="synonym">Sertularia neritina</name>
    <dbReference type="NCBI Taxonomy" id="10212"/>
    <lineage>
        <taxon>Eukaryota</taxon>
        <taxon>Metazoa</taxon>
        <taxon>Spiralia</taxon>
        <taxon>Lophotrochozoa</taxon>
        <taxon>Bryozoa</taxon>
        <taxon>Gymnolaemata</taxon>
        <taxon>Cheilostomatida</taxon>
        <taxon>Flustrina</taxon>
        <taxon>Buguloidea</taxon>
        <taxon>Bugulidae</taxon>
        <taxon>Bugula</taxon>
    </lineage>
</organism>
<dbReference type="PROSITE" id="PS51710">
    <property type="entry name" value="G_OBG"/>
    <property type="match status" value="1"/>
</dbReference>
<dbReference type="SUPFAM" id="SSF52540">
    <property type="entry name" value="P-loop containing nucleoside triphosphate hydrolases"/>
    <property type="match status" value="1"/>
</dbReference>
<evidence type="ECO:0000259" key="7">
    <source>
        <dbReference type="PROSITE" id="PS51710"/>
    </source>
</evidence>
<accession>A0A7J7IZU6</accession>
<comment type="caution">
    <text evidence="9">The sequence shown here is derived from an EMBL/GenBank/DDBJ whole genome shotgun (WGS) entry which is preliminary data.</text>
</comment>
<keyword evidence="4" id="KW-0547">Nucleotide-binding</keyword>
<evidence type="ECO:0000256" key="1">
    <source>
        <dbReference type="ARBA" id="ARBA00004604"/>
    </source>
</evidence>
<evidence type="ECO:0000313" key="9">
    <source>
        <dbReference type="EMBL" id="KAF6018914.1"/>
    </source>
</evidence>
<dbReference type="SUPFAM" id="SSF82051">
    <property type="entry name" value="Obg GTP-binding protein N-terminal domain"/>
    <property type="match status" value="1"/>
</dbReference>
<dbReference type="PROSITE" id="PS51883">
    <property type="entry name" value="OBG"/>
    <property type="match status" value="1"/>
</dbReference>
<dbReference type="InterPro" id="IPR006169">
    <property type="entry name" value="GTP1_OBG_dom"/>
</dbReference>
<dbReference type="InterPro" id="IPR006073">
    <property type="entry name" value="GTP-bd"/>
</dbReference>
<dbReference type="Pfam" id="PF01926">
    <property type="entry name" value="MMR_HSR1"/>
    <property type="match status" value="1"/>
</dbReference>
<dbReference type="GO" id="GO:0005730">
    <property type="term" value="C:nucleolus"/>
    <property type="evidence" value="ECO:0007669"/>
    <property type="project" value="UniProtKB-SubCell"/>
</dbReference>
<dbReference type="Gene3D" id="2.70.210.12">
    <property type="entry name" value="GTP1/OBG domain"/>
    <property type="match status" value="1"/>
</dbReference>
<dbReference type="EMBL" id="VXIV02003269">
    <property type="protein sequence ID" value="KAF6018914.1"/>
    <property type="molecule type" value="Genomic_DNA"/>
</dbReference>
<keyword evidence="5" id="KW-0342">GTP-binding</keyword>
<dbReference type="InterPro" id="IPR014100">
    <property type="entry name" value="GTP-bd_Obg/CgtA"/>
</dbReference>
<dbReference type="PANTHER" id="PTHR11702:SF43">
    <property type="entry name" value="GTP-BINDING PROTEIN 10"/>
    <property type="match status" value="1"/>
</dbReference>
<dbReference type="Gene3D" id="3.40.50.300">
    <property type="entry name" value="P-loop containing nucleotide triphosphate hydrolases"/>
    <property type="match status" value="1"/>
</dbReference>
<dbReference type="GO" id="GO:0042254">
    <property type="term" value="P:ribosome biogenesis"/>
    <property type="evidence" value="ECO:0007669"/>
    <property type="project" value="UniProtKB-UniRule"/>
</dbReference>
<dbReference type="GO" id="GO:0005525">
    <property type="term" value="F:GTP binding"/>
    <property type="evidence" value="ECO:0007669"/>
    <property type="project" value="UniProtKB-KW"/>
</dbReference>
<gene>
    <name evidence="9" type="ORF">EB796_022799</name>
</gene>
<evidence type="ECO:0000256" key="4">
    <source>
        <dbReference type="ARBA" id="ARBA00022741"/>
    </source>
</evidence>
<feature type="domain" description="Obg" evidence="8">
    <location>
        <begin position="19"/>
        <end position="154"/>
    </location>
</feature>
<dbReference type="GO" id="GO:0003924">
    <property type="term" value="F:GTPase activity"/>
    <property type="evidence" value="ECO:0007669"/>
    <property type="project" value="InterPro"/>
</dbReference>
<evidence type="ECO:0008006" key="11">
    <source>
        <dbReference type="Google" id="ProtNLM"/>
    </source>
</evidence>
<dbReference type="CDD" id="cd01898">
    <property type="entry name" value="Obg"/>
    <property type="match status" value="1"/>
</dbReference>
<keyword evidence="3" id="KW-0690">Ribosome biogenesis</keyword>
<evidence type="ECO:0000256" key="2">
    <source>
        <dbReference type="ARBA" id="ARBA00007699"/>
    </source>
</evidence>
<dbReference type="GO" id="GO:0005739">
    <property type="term" value="C:mitochondrion"/>
    <property type="evidence" value="ECO:0007669"/>
    <property type="project" value="TreeGrafter"/>
</dbReference>
<comment type="similarity">
    <text evidence="2">Belongs to the TRAFAC class OBG-HflX-like GTPase superfamily. OBG GTPase family.</text>
</comment>
<dbReference type="Pfam" id="PF01018">
    <property type="entry name" value="GTP1_OBG"/>
    <property type="match status" value="1"/>
</dbReference>
<proteinExistence type="inferred from homology"/>
<evidence type="ECO:0000256" key="5">
    <source>
        <dbReference type="ARBA" id="ARBA00023134"/>
    </source>
</evidence>
<dbReference type="PANTHER" id="PTHR11702">
    <property type="entry name" value="DEVELOPMENTALLY REGULATED GTP-BINDING PROTEIN-RELATED"/>
    <property type="match status" value="1"/>
</dbReference>
<dbReference type="InterPro" id="IPR031167">
    <property type="entry name" value="G_OBG"/>
</dbReference>